<dbReference type="RefSeq" id="WP_234035232.1">
    <property type="nucleotide sequence ID" value="NZ_CAWPTA010000009.1"/>
</dbReference>
<feature type="compositionally biased region" description="Polar residues" evidence="1">
    <location>
        <begin position="73"/>
        <end position="87"/>
    </location>
</feature>
<name>A0ABS0N600_9SPHN</name>
<protein>
    <recommendedName>
        <fullName evidence="4">Copper-binding protein</fullName>
    </recommendedName>
</protein>
<proteinExistence type="predicted"/>
<feature type="region of interest" description="Disordered" evidence="1">
    <location>
        <begin position="18"/>
        <end position="95"/>
    </location>
</feature>
<dbReference type="Proteomes" id="UP000602442">
    <property type="component" value="Unassembled WGS sequence"/>
</dbReference>
<keyword evidence="3" id="KW-1185">Reference proteome</keyword>
<accession>A0ABS0N600</accession>
<comment type="caution">
    <text evidence="2">The sequence shown here is derived from an EMBL/GenBank/DDBJ whole genome shotgun (WGS) entry which is preliminary data.</text>
</comment>
<evidence type="ECO:0000313" key="2">
    <source>
        <dbReference type="EMBL" id="MBH5323206.1"/>
    </source>
</evidence>
<reference evidence="2 3" key="1">
    <citation type="submission" date="2020-11" db="EMBL/GenBank/DDBJ databases">
        <title>Erythrobacter sediminis sp. nov., a marine bacterium from a tidal flat of Garorim Bay.</title>
        <authorList>
            <person name="Kim D."/>
            <person name="Yoo Y."/>
            <person name="Kim J.-J."/>
        </authorList>
    </citation>
    <scope>NUCLEOTIDE SEQUENCE [LARGE SCALE GENOMIC DNA]</scope>
    <source>
        <strain evidence="2 3">JGD-13</strain>
    </source>
</reference>
<sequence length="173" mass="19045">MRISMLGILLVASLSACEDEPARPAPAEPIEGAITPPAPNERLEEDVPTNWLPEDGLKPFAKRTDPTPDRGSWLQQLTPTSSDNCTFTERPASERPDGLDVQAWSGNMDLLGEGDVLAHDHAIGFVEAFFMADSPVIAVRDGMPDLWIEPLAPRDEVTLIIGPDKFYCHRRDE</sequence>
<organism evidence="2 3">
    <name type="scientific">Aurantiacibacter sediminis</name>
    <dbReference type="NCBI Taxonomy" id="2793064"/>
    <lineage>
        <taxon>Bacteria</taxon>
        <taxon>Pseudomonadati</taxon>
        <taxon>Pseudomonadota</taxon>
        <taxon>Alphaproteobacteria</taxon>
        <taxon>Sphingomonadales</taxon>
        <taxon>Erythrobacteraceae</taxon>
        <taxon>Aurantiacibacter</taxon>
    </lineage>
</organism>
<dbReference type="PROSITE" id="PS51257">
    <property type="entry name" value="PROKAR_LIPOPROTEIN"/>
    <property type="match status" value="1"/>
</dbReference>
<evidence type="ECO:0008006" key="4">
    <source>
        <dbReference type="Google" id="ProtNLM"/>
    </source>
</evidence>
<dbReference type="EMBL" id="JAEANY010000004">
    <property type="protein sequence ID" value="MBH5323206.1"/>
    <property type="molecule type" value="Genomic_DNA"/>
</dbReference>
<evidence type="ECO:0000256" key="1">
    <source>
        <dbReference type="SAM" id="MobiDB-lite"/>
    </source>
</evidence>
<evidence type="ECO:0000313" key="3">
    <source>
        <dbReference type="Proteomes" id="UP000602442"/>
    </source>
</evidence>
<gene>
    <name evidence="2" type="ORF">I5L03_11495</name>
</gene>